<dbReference type="GO" id="GO:0004651">
    <property type="term" value="F:polynucleotide 5'-phosphatase activity"/>
    <property type="evidence" value="ECO:0007669"/>
    <property type="project" value="UniProtKB-UniRule"/>
</dbReference>
<evidence type="ECO:0000256" key="8">
    <source>
        <dbReference type="RuleBase" id="RU367053"/>
    </source>
</evidence>
<evidence type="ECO:0000256" key="3">
    <source>
        <dbReference type="ARBA" id="ARBA00006345"/>
    </source>
</evidence>
<name>A0A3M2RR01_9HYPO</name>
<dbReference type="PANTHER" id="PTHR28118:SF1">
    <property type="entry name" value="POLYNUCLEOTIDE 5'-TRIPHOSPHATASE CTL1-RELATED"/>
    <property type="match status" value="1"/>
</dbReference>
<evidence type="ECO:0000256" key="6">
    <source>
        <dbReference type="ARBA" id="ARBA00023242"/>
    </source>
</evidence>
<evidence type="ECO:0000259" key="10">
    <source>
        <dbReference type="Pfam" id="PF02940"/>
    </source>
</evidence>
<dbReference type="EC" id="3.6.1.74" evidence="8"/>
<keyword evidence="4 8" id="KW-0507">mRNA processing</keyword>
<comment type="subcellular location">
    <subcellularLocation>
        <location evidence="2 8">Nucleus</location>
    </subcellularLocation>
</comment>
<keyword evidence="6 8" id="KW-0539">Nucleus</keyword>
<dbReference type="OrthoDB" id="272147at2759"/>
<feature type="compositionally biased region" description="Low complexity" evidence="9">
    <location>
        <begin position="78"/>
        <end position="100"/>
    </location>
</feature>
<dbReference type="GO" id="GO:0006370">
    <property type="term" value="P:7-methylguanosine mRNA capping"/>
    <property type="evidence" value="ECO:0007669"/>
    <property type="project" value="UniProtKB-UniRule"/>
</dbReference>
<dbReference type="CDD" id="cd07470">
    <property type="entry name" value="CYTH-like_mRNA_RTPase"/>
    <property type="match status" value="1"/>
</dbReference>
<reference evidence="11 12" key="1">
    <citation type="submission" date="2017-06" db="EMBL/GenBank/DDBJ databases">
        <title>Comparative genomic analysis of Ambrosia Fusariam Clade fungi.</title>
        <authorList>
            <person name="Stajich J.E."/>
            <person name="Carrillo J."/>
            <person name="Kijimoto T."/>
            <person name="Eskalen A."/>
            <person name="O'Donnell K."/>
            <person name="Kasson M."/>
        </authorList>
    </citation>
    <scope>NUCLEOTIDE SEQUENCE [LARGE SCALE GENOMIC DNA]</scope>
    <source>
        <strain evidence="11">UCR3666</strain>
    </source>
</reference>
<evidence type="ECO:0000313" key="11">
    <source>
        <dbReference type="EMBL" id="RMJ07718.1"/>
    </source>
</evidence>
<comment type="catalytic activity">
    <reaction evidence="7">
        <text>a 5'-end triphospho-ribonucleoside in mRNA + H2O = a 5'-end diphospho-ribonucleoside in mRNA + phosphate + H(+)</text>
        <dbReference type="Rhea" id="RHEA:67004"/>
        <dbReference type="Rhea" id="RHEA-COMP:17164"/>
        <dbReference type="Rhea" id="RHEA-COMP:17165"/>
        <dbReference type="ChEBI" id="CHEBI:15377"/>
        <dbReference type="ChEBI" id="CHEBI:15378"/>
        <dbReference type="ChEBI" id="CHEBI:43474"/>
        <dbReference type="ChEBI" id="CHEBI:167616"/>
        <dbReference type="ChEBI" id="CHEBI:167618"/>
        <dbReference type="EC" id="3.6.1.74"/>
    </reaction>
    <physiologicalReaction direction="left-to-right" evidence="7">
        <dbReference type="Rhea" id="RHEA:67005"/>
    </physiologicalReaction>
</comment>
<comment type="subunit">
    <text evidence="8">Heterodimer. The mRNA-capping enzyme is composed of two separate chains alpha and beta, respectively a mRNA guanylyltransferase and an mRNA 5'-triphosphate monophosphatase.</text>
</comment>
<dbReference type="SUPFAM" id="SSF55154">
    <property type="entry name" value="CYTH-like phosphatases"/>
    <property type="match status" value="1"/>
</dbReference>
<evidence type="ECO:0000256" key="9">
    <source>
        <dbReference type="SAM" id="MobiDB-lite"/>
    </source>
</evidence>
<comment type="similarity">
    <text evidence="3 8">Belongs to the fungal TPase family.</text>
</comment>
<dbReference type="PANTHER" id="PTHR28118">
    <property type="entry name" value="POLYNUCLEOTIDE 5'-TRIPHOSPHATASE-RELATED"/>
    <property type="match status" value="1"/>
</dbReference>
<dbReference type="InterPro" id="IPR033469">
    <property type="entry name" value="CYTH-like_dom_sf"/>
</dbReference>
<feature type="region of interest" description="Disordered" evidence="9">
    <location>
        <begin position="1"/>
        <end position="185"/>
    </location>
</feature>
<keyword evidence="8" id="KW-0506">mRNA capping</keyword>
<evidence type="ECO:0000256" key="5">
    <source>
        <dbReference type="ARBA" id="ARBA00022801"/>
    </source>
</evidence>
<protein>
    <recommendedName>
        <fullName evidence="8">mRNA-capping enzyme subunit beta</fullName>
        <ecNumber evidence="8">3.6.1.74</ecNumber>
    </recommendedName>
    <alternativeName>
        <fullName evidence="8">mRNA 5'-phosphatase</fullName>
    </alternativeName>
    <alternativeName>
        <fullName evidence="8">mRNA 5'-triphosphate monophosphatase</fullName>
    </alternativeName>
</protein>
<dbReference type="AlphaFoldDB" id="A0A3M2RR01"/>
<organism evidence="11 12">
    <name type="scientific">Fusarium kuroshium</name>
    <dbReference type="NCBI Taxonomy" id="2010991"/>
    <lineage>
        <taxon>Eukaryota</taxon>
        <taxon>Fungi</taxon>
        <taxon>Dikarya</taxon>
        <taxon>Ascomycota</taxon>
        <taxon>Pezizomycotina</taxon>
        <taxon>Sordariomycetes</taxon>
        <taxon>Hypocreomycetidae</taxon>
        <taxon>Hypocreales</taxon>
        <taxon>Nectriaceae</taxon>
        <taxon>Fusarium</taxon>
        <taxon>Fusarium solani species complex</taxon>
    </lineage>
</organism>
<dbReference type="Proteomes" id="UP000277212">
    <property type="component" value="Unassembled WGS sequence"/>
</dbReference>
<evidence type="ECO:0000256" key="7">
    <source>
        <dbReference type="ARBA" id="ARBA00047740"/>
    </source>
</evidence>
<dbReference type="Pfam" id="PF02940">
    <property type="entry name" value="mRNA_triPase"/>
    <property type="match status" value="1"/>
</dbReference>
<dbReference type="STRING" id="2010991.A0A3M2RR01"/>
<dbReference type="Gene3D" id="3.20.100.10">
    <property type="entry name" value="mRNA triphosphatase Cet1-like"/>
    <property type="match status" value="1"/>
</dbReference>
<dbReference type="GO" id="GO:0031533">
    <property type="term" value="C:mRNA capping enzyme complex"/>
    <property type="evidence" value="ECO:0007669"/>
    <property type="project" value="UniProtKB-UniRule"/>
</dbReference>
<evidence type="ECO:0000256" key="2">
    <source>
        <dbReference type="ARBA" id="ARBA00004123"/>
    </source>
</evidence>
<comment type="function">
    <text evidence="8">First step of mRNA capping. Converts the 5'-triphosphate end of a nascent mRNA chain into a diphosphate end.</text>
</comment>
<feature type="domain" description="mRNA triphosphatase Cet1-like" evidence="10">
    <location>
        <begin position="259"/>
        <end position="506"/>
    </location>
</feature>
<keyword evidence="12" id="KW-1185">Reference proteome</keyword>
<evidence type="ECO:0000256" key="4">
    <source>
        <dbReference type="ARBA" id="ARBA00022664"/>
    </source>
</evidence>
<feature type="region of interest" description="Disordered" evidence="9">
    <location>
        <begin position="207"/>
        <end position="240"/>
    </location>
</feature>
<accession>A0A3M2RR01</accession>
<feature type="compositionally biased region" description="Polar residues" evidence="9">
    <location>
        <begin position="15"/>
        <end position="30"/>
    </location>
</feature>
<gene>
    <name evidence="11" type="ORF">CDV36_012682</name>
</gene>
<dbReference type="InterPro" id="IPR037009">
    <property type="entry name" value="mRNA_triPase_Cet1_sf"/>
</dbReference>
<feature type="compositionally biased region" description="Low complexity" evidence="9">
    <location>
        <begin position="34"/>
        <end position="71"/>
    </location>
</feature>
<dbReference type="InterPro" id="IPR040343">
    <property type="entry name" value="Cet1/Ctl1"/>
</dbReference>
<keyword evidence="5 8" id="KW-0378">Hydrolase</keyword>
<feature type="compositionally biased region" description="Basic and acidic residues" evidence="9">
    <location>
        <begin position="119"/>
        <end position="139"/>
    </location>
</feature>
<comment type="caution">
    <text evidence="11">The sequence shown here is derived from an EMBL/GenBank/DDBJ whole genome shotgun (WGS) entry which is preliminary data.</text>
</comment>
<dbReference type="EMBL" id="NKUJ01000325">
    <property type="protein sequence ID" value="RMJ07718.1"/>
    <property type="molecule type" value="Genomic_DNA"/>
</dbReference>
<feature type="compositionally biased region" description="Pro residues" evidence="9">
    <location>
        <begin position="229"/>
        <end position="238"/>
    </location>
</feature>
<comment type="cofactor">
    <cofactor evidence="1 8">
        <name>Mg(2+)</name>
        <dbReference type="ChEBI" id="CHEBI:18420"/>
    </cofactor>
</comment>
<sequence>MHRRSQSHSERAPSASVSPKTRVPSLQSNPDPLAAFAADAKAKQQQVQQAHADPLAAFAAEAKSKQQQAQQVHPDPLAAFAADAKAKQQQAQQAQQARQASIPQPMAIDSDRATTPAKRKLEDRDLSPKEEPEHQEKRARPSGVNGSHASQSVRGSQPPSSPVVQARRKRRNRAQPPVWAQDVRELNNKMPNHANFVLQKRVHSHINGKPEASNRTSRHASPESTRANPPAPPAPPVEAGPQDILGAWEPSITGVKPYEEISRRVADFLFVNIISIPDMGEIISRNIQFEIEAKLGTLIDKDTNHRVDRALDSECVLQETQRVAFRSSMTEAQHKYFNDFLNEIVKQTHPRAPNGGNRVQVHYKHRREVDRFFELPPELQARIPGCIRSRLGSRMKSVRARVTYDQKTREVLAKIIKARVADLDIHFPQCPMDCRISINLEMNWDGPVEELEQLGNHPDRQPDRNKDRLSYTHGHYQVDLTQVTHASSGPGGAQRMEKEHELEIELNPTVLVDQGRRASGGQPHRYQELVEGFVDNVRVLARKARDLQ</sequence>
<dbReference type="GO" id="GO:0140818">
    <property type="term" value="F:mRNA 5'-triphosphate monophosphatase activity"/>
    <property type="evidence" value="ECO:0007669"/>
    <property type="project" value="UniProtKB-EC"/>
</dbReference>
<evidence type="ECO:0000313" key="12">
    <source>
        <dbReference type="Proteomes" id="UP000277212"/>
    </source>
</evidence>
<proteinExistence type="inferred from homology"/>
<dbReference type="InterPro" id="IPR004206">
    <property type="entry name" value="mRNA_triPase_Cet1"/>
</dbReference>
<evidence type="ECO:0000256" key="1">
    <source>
        <dbReference type="ARBA" id="ARBA00001946"/>
    </source>
</evidence>
<feature type="compositionally biased region" description="Polar residues" evidence="9">
    <location>
        <begin position="144"/>
        <end position="158"/>
    </location>
</feature>